<dbReference type="PANTHER" id="PTHR43857:SF1">
    <property type="entry name" value="YJGH FAMILY PROTEIN"/>
    <property type="match status" value="1"/>
</dbReference>
<dbReference type="InterPro" id="IPR035959">
    <property type="entry name" value="RutC-like_sf"/>
</dbReference>
<protein>
    <submittedName>
        <fullName evidence="1">Uncharacterized protein</fullName>
    </submittedName>
</protein>
<dbReference type="EMBL" id="AJYC02000090">
    <property type="protein sequence ID" value="EKT79068.1"/>
    <property type="molecule type" value="Genomic_DNA"/>
</dbReference>
<proteinExistence type="predicted"/>
<dbReference type="SUPFAM" id="SSF55298">
    <property type="entry name" value="YjgF-like"/>
    <property type="match status" value="1"/>
</dbReference>
<reference evidence="1 2" key="1">
    <citation type="journal article" date="2013" name="Genome Announc.">
        <title>Draft Genome Sequence of Rhodococcus opacus Strain M213 Shows a Diverse Catabolic Potential.</title>
        <authorList>
            <person name="Pathak A."/>
            <person name="Green S.J."/>
            <person name="Ogram A."/>
            <person name="Chauhan A."/>
        </authorList>
    </citation>
    <scope>NUCLEOTIDE SEQUENCE [LARGE SCALE GENOMIC DNA]</scope>
    <source>
        <strain evidence="1 2">M213</strain>
    </source>
</reference>
<evidence type="ECO:0000313" key="2">
    <source>
        <dbReference type="Proteomes" id="UP000005951"/>
    </source>
</evidence>
<evidence type="ECO:0000313" key="1">
    <source>
        <dbReference type="EMBL" id="EKT79068.1"/>
    </source>
</evidence>
<dbReference type="Proteomes" id="UP000005951">
    <property type="component" value="Unassembled WGS sequence"/>
</dbReference>
<sequence length="96" mass="10224">MPSGQVGRKLDGTMPQDIEGQARVAFENVIAVLAAGGATEADVVHVRLYLTDQEQISVVNQVFDDTFSEPSPARTAIFVELRPGTLIEVDALAVVA</sequence>
<dbReference type="InterPro" id="IPR006175">
    <property type="entry name" value="YjgF/YER057c/UK114"/>
</dbReference>
<comment type="caution">
    <text evidence="1">The sequence shown here is derived from an EMBL/GenBank/DDBJ whole genome shotgun (WGS) entry which is preliminary data.</text>
</comment>
<gene>
    <name evidence="1" type="ORF">WSS_A29309</name>
</gene>
<dbReference type="Gene3D" id="3.30.1330.40">
    <property type="entry name" value="RutC-like"/>
    <property type="match status" value="1"/>
</dbReference>
<dbReference type="AlphaFoldDB" id="K8XC18"/>
<organism evidence="1 2">
    <name type="scientific">Rhodococcus opacus M213</name>
    <dbReference type="NCBI Taxonomy" id="1129896"/>
    <lineage>
        <taxon>Bacteria</taxon>
        <taxon>Bacillati</taxon>
        <taxon>Actinomycetota</taxon>
        <taxon>Actinomycetes</taxon>
        <taxon>Mycobacteriales</taxon>
        <taxon>Nocardiaceae</taxon>
        <taxon>Rhodococcus</taxon>
    </lineage>
</organism>
<dbReference type="Pfam" id="PF01042">
    <property type="entry name" value="Ribonuc_L-PSP"/>
    <property type="match status" value="1"/>
</dbReference>
<dbReference type="CDD" id="cd00448">
    <property type="entry name" value="YjgF_YER057c_UK114_family"/>
    <property type="match status" value="1"/>
</dbReference>
<name>K8XC18_RHOOP</name>
<dbReference type="PANTHER" id="PTHR43857">
    <property type="entry name" value="BLR7761 PROTEIN"/>
    <property type="match status" value="1"/>
</dbReference>
<accession>K8XC18</accession>